<keyword evidence="2" id="KW-0813">Transport</keyword>
<evidence type="ECO:0000256" key="3">
    <source>
        <dbReference type="ARBA" id="ARBA00022692"/>
    </source>
</evidence>
<dbReference type="InterPro" id="IPR000175">
    <property type="entry name" value="Na/ntran_symport"/>
</dbReference>
<proteinExistence type="predicted"/>
<evidence type="ECO:0000256" key="2">
    <source>
        <dbReference type="ARBA" id="ARBA00022448"/>
    </source>
</evidence>
<feature type="transmembrane region" description="Helical" evidence="6">
    <location>
        <begin position="61"/>
        <end position="84"/>
    </location>
</feature>
<feature type="transmembrane region" description="Helical" evidence="6">
    <location>
        <begin position="145"/>
        <end position="166"/>
    </location>
</feature>
<dbReference type="SUPFAM" id="SSF161070">
    <property type="entry name" value="SNF-like"/>
    <property type="match status" value="1"/>
</dbReference>
<dbReference type="PRINTS" id="PR00176">
    <property type="entry name" value="NANEUSMPORT"/>
</dbReference>
<evidence type="ECO:0000256" key="1">
    <source>
        <dbReference type="ARBA" id="ARBA00004141"/>
    </source>
</evidence>
<evidence type="ECO:0000256" key="5">
    <source>
        <dbReference type="ARBA" id="ARBA00023136"/>
    </source>
</evidence>
<sequence>MSLQFVGVEAFITAVTDVFPEFLRGKGRREIFLAVCCVLKLLLGLYMVTEGGIYLFQLIDLFAVSGVTLLWQVFWQCIVVAWVYGGENFMADVTLMIGYRPNSIIKWSLAVVTPAMCMGMFLFTLLKHESVKYKEYVYPPWGEAIGWLMALSSMLCMPCTLLFLLLRSKKGNLVQRWKHLSMPVFESHVEFYRQGLDEVHDCPRDLECNAVSASHSIIPHSATHSPISSFCKETRIRGKKLSRSSLRMCDRDKFRAKVLLNSRNHGRELFRVTLHNTAHFQLLKTIINLYLP</sequence>
<feature type="transmembrane region" description="Helical" evidence="6">
    <location>
        <begin position="104"/>
        <end position="125"/>
    </location>
</feature>
<dbReference type="InterPro" id="IPR037272">
    <property type="entry name" value="SNS_sf"/>
</dbReference>
<evidence type="ECO:0000256" key="4">
    <source>
        <dbReference type="ARBA" id="ARBA00022989"/>
    </source>
</evidence>
<comment type="subcellular location">
    <subcellularLocation>
        <location evidence="1">Membrane</location>
        <topology evidence="1">Multi-pass membrane protein</topology>
    </subcellularLocation>
</comment>
<keyword evidence="3 6" id="KW-0812">Transmembrane</keyword>
<evidence type="ECO:0000256" key="6">
    <source>
        <dbReference type="SAM" id="Phobius"/>
    </source>
</evidence>
<dbReference type="PANTHER" id="PTHR11616">
    <property type="entry name" value="SODIUM/CHLORIDE DEPENDENT TRANSPORTER"/>
    <property type="match status" value="1"/>
</dbReference>
<reference evidence="7" key="1">
    <citation type="submission" date="2025-08" db="UniProtKB">
        <authorList>
            <consortium name="Ensembl"/>
        </authorList>
    </citation>
    <scope>IDENTIFICATION</scope>
</reference>
<organism evidence="7 8">
    <name type="scientific">Eptatretus burgeri</name>
    <name type="common">Inshore hagfish</name>
    <dbReference type="NCBI Taxonomy" id="7764"/>
    <lineage>
        <taxon>Eukaryota</taxon>
        <taxon>Metazoa</taxon>
        <taxon>Chordata</taxon>
        <taxon>Craniata</taxon>
        <taxon>Vertebrata</taxon>
        <taxon>Cyclostomata</taxon>
        <taxon>Myxini</taxon>
        <taxon>Myxiniformes</taxon>
        <taxon>Myxinidae</taxon>
        <taxon>Eptatretinae</taxon>
        <taxon>Eptatretus</taxon>
    </lineage>
</organism>
<dbReference type="PROSITE" id="PS50267">
    <property type="entry name" value="NA_NEUROTRAN_SYMP_3"/>
    <property type="match status" value="1"/>
</dbReference>
<keyword evidence="8" id="KW-1185">Reference proteome</keyword>
<keyword evidence="4 6" id="KW-1133">Transmembrane helix</keyword>
<protein>
    <submittedName>
        <fullName evidence="7">Uncharacterized protein</fullName>
    </submittedName>
</protein>
<dbReference type="Pfam" id="PF00209">
    <property type="entry name" value="SNF"/>
    <property type="match status" value="1"/>
</dbReference>
<evidence type="ECO:0000313" key="8">
    <source>
        <dbReference type="Proteomes" id="UP000694388"/>
    </source>
</evidence>
<dbReference type="PANTHER" id="PTHR11616:SF325">
    <property type="entry name" value="TRANSPORTER"/>
    <property type="match status" value="1"/>
</dbReference>
<feature type="transmembrane region" description="Helical" evidence="6">
    <location>
        <begin position="31"/>
        <end position="49"/>
    </location>
</feature>
<name>A0A8C4N8R4_EPTBU</name>
<dbReference type="Proteomes" id="UP000694388">
    <property type="component" value="Unplaced"/>
</dbReference>
<dbReference type="GeneTree" id="ENSGT00940000155869"/>
<dbReference type="GO" id="GO:0005886">
    <property type="term" value="C:plasma membrane"/>
    <property type="evidence" value="ECO:0007669"/>
    <property type="project" value="TreeGrafter"/>
</dbReference>
<dbReference type="AlphaFoldDB" id="A0A8C4N8R4"/>
<evidence type="ECO:0000313" key="7">
    <source>
        <dbReference type="Ensembl" id="ENSEBUP00000002864.1"/>
    </source>
</evidence>
<keyword evidence="5 6" id="KW-0472">Membrane</keyword>
<dbReference type="Ensembl" id="ENSEBUT00000003226.1">
    <property type="protein sequence ID" value="ENSEBUP00000002864.1"/>
    <property type="gene ID" value="ENSEBUG00000002121.1"/>
</dbReference>
<dbReference type="GO" id="GO:0005332">
    <property type="term" value="F:gamma-aminobutyric acid:sodium:chloride symporter activity"/>
    <property type="evidence" value="ECO:0007669"/>
    <property type="project" value="TreeGrafter"/>
</dbReference>
<accession>A0A8C4N8R4</accession>
<reference evidence="7" key="2">
    <citation type="submission" date="2025-09" db="UniProtKB">
        <authorList>
            <consortium name="Ensembl"/>
        </authorList>
    </citation>
    <scope>IDENTIFICATION</scope>
</reference>